<protein>
    <recommendedName>
        <fullName evidence="4">Secreted protein</fullName>
    </recommendedName>
</protein>
<evidence type="ECO:0008006" key="4">
    <source>
        <dbReference type="Google" id="ProtNLM"/>
    </source>
</evidence>
<reference evidence="2" key="1">
    <citation type="submission" date="2023-03" db="EMBL/GenBank/DDBJ databases">
        <title>Massive genome expansion in bonnet fungi (Mycena s.s.) driven by repeated elements and novel gene families across ecological guilds.</title>
        <authorList>
            <consortium name="Lawrence Berkeley National Laboratory"/>
            <person name="Harder C.B."/>
            <person name="Miyauchi S."/>
            <person name="Viragh M."/>
            <person name="Kuo A."/>
            <person name="Thoen E."/>
            <person name="Andreopoulos B."/>
            <person name="Lu D."/>
            <person name="Skrede I."/>
            <person name="Drula E."/>
            <person name="Henrissat B."/>
            <person name="Morin E."/>
            <person name="Kohler A."/>
            <person name="Barry K."/>
            <person name="LaButti K."/>
            <person name="Morin E."/>
            <person name="Salamov A."/>
            <person name="Lipzen A."/>
            <person name="Mereny Z."/>
            <person name="Hegedus B."/>
            <person name="Baldrian P."/>
            <person name="Stursova M."/>
            <person name="Weitz H."/>
            <person name="Taylor A."/>
            <person name="Grigoriev I.V."/>
            <person name="Nagy L.G."/>
            <person name="Martin F."/>
            <person name="Kauserud H."/>
        </authorList>
    </citation>
    <scope>NUCLEOTIDE SEQUENCE</scope>
    <source>
        <strain evidence="2">CBHHK067</strain>
    </source>
</reference>
<feature type="chain" id="PRO_5042173614" description="Secreted protein" evidence="1">
    <location>
        <begin position="32"/>
        <end position="113"/>
    </location>
</feature>
<gene>
    <name evidence="2" type="ORF">B0H17DRAFT_1047230</name>
</gene>
<accession>A0AAD7DW83</accession>
<feature type="signal peptide" evidence="1">
    <location>
        <begin position="1"/>
        <end position="31"/>
    </location>
</feature>
<sequence>MARPSWLRRQTFHLPTCWLLPLLLLPRPQLLQELCFASTFRQTPMSSGPYTLCGRRSMAAKFLSTLLSLRCVISWASILPRRGLAISETTTKPTLQSMDCLQQLIGKSVSKAE</sequence>
<dbReference type="EMBL" id="JARKIE010000020">
    <property type="protein sequence ID" value="KAJ7700418.1"/>
    <property type="molecule type" value="Genomic_DNA"/>
</dbReference>
<dbReference type="Proteomes" id="UP001221757">
    <property type="component" value="Unassembled WGS sequence"/>
</dbReference>
<dbReference type="AlphaFoldDB" id="A0AAD7DW83"/>
<proteinExistence type="predicted"/>
<keyword evidence="3" id="KW-1185">Reference proteome</keyword>
<keyword evidence="1" id="KW-0732">Signal</keyword>
<comment type="caution">
    <text evidence="2">The sequence shown here is derived from an EMBL/GenBank/DDBJ whole genome shotgun (WGS) entry which is preliminary data.</text>
</comment>
<evidence type="ECO:0000313" key="2">
    <source>
        <dbReference type="EMBL" id="KAJ7700418.1"/>
    </source>
</evidence>
<name>A0AAD7DW83_MYCRO</name>
<evidence type="ECO:0000256" key="1">
    <source>
        <dbReference type="SAM" id="SignalP"/>
    </source>
</evidence>
<organism evidence="2 3">
    <name type="scientific">Mycena rosella</name>
    <name type="common">Pink bonnet</name>
    <name type="synonym">Agaricus rosellus</name>
    <dbReference type="NCBI Taxonomy" id="1033263"/>
    <lineage>
        <taxon>Eukaryota</taxon>
        <taxon>Fungi</taxon>
        <taxon>Dikarya</taxon>
        <taxon>Basidiomycota</taxon>
        <taxon>Agaricomycotina</taxon>
        <taxon>Agaricomycetes</taxon>
        <taxon>Agaricomycetidae</taxon>
        <taxon>Agaricales</taxon>
        <taxon>Marasmiineae</taxon>
        <taxon>Mycenaceae</taxon>
        <taxon>Mycena</taxon>
    </lineage>
</organism>
<evidence type="ECO:0000313" key="3">
    <source>
        <dbReference type="Proteomes" id="UP001221757"/>
    </source>
</evidence>